<sequence>MVLLAYLASPRMSVYLNEAHFLTGYRDSSGIKSPPRANTTTTTTTTTSRSSVVHLERSPLSS</sequence>
<feature type="region of interest" description="Disordered" evidence="1">
    <location>
        <begin position="26"/>
        <end position="62"/>
    </location>
</feature>
<accession>A0A5B7J4M4</accession>
<evidence type="ECO:0000313" key="2">
    <source>
        <dbReference type="EMBL" id="MPC89639.1"/>
    </source>
</evidence>
<dbReference type="Proteomes" id="UP000324222">
    <property type="component" value="Unassembled WGS sequence"/>
</dbReference>
<name>A0A5B7J4M4_PORTR</name>
<dbReference type="EMBL" id="VSRR010081690">
    <property type="protein sequence ID" value="MPC89639.1"/>
    <property type="molecule type" value="Genomic_DNA"/>
</dbReference>
<dbReference type="AlphaFoldDB" id="A0A5B7J4M4"/>
<keyword evidence="3" id="KW-1185">Reference proteome</keyword>
<gene>
    <name evidence="2" type="ORF">E2C01_084593</name>
</gene>
<proteinExistence type="predicted"/>
<comment type="caution">
    <text evidence="2">The sequence shown here is derived from an EMBL/GenBank/DDBJ whole genome shotgun (WGS) entry which is preliminary data.</text>
</comment>
<evidence type="ECO:0000256" key="1">
    <source>
        <dbReference type="SAM" id="MobiDB-lite"/>
    </source>
</evidence>
<organism evidence="2 3">
    <name type="scientific">Portunus trituberculatus</name>
    <name type="common">Swimming crab</name>
    <name type="synonym">Neptunus trituberculatus</name>
    <dbReference type="NCBI Taxonomy" id="210409"/>
    <lineage>
        <taxon>Eukaryota</taxon>
        <taxon>Metazoa</taxon>
        <taxon>Ecdysozoa</taxon>
        <taxon>Arthropoda</taxon>
        <taxon>Crustacea</taxon>
        <taxon>Multicrustacea</taxon>
        <taxon>Malacostraca</taxon>
        <taxon>Eumalacostraca</taxon>
        <taxon>Eucarida</taxon>
        <taxon>Decapoda</taxon>
        <taxon>Pleocyemata</taxon>
        <taxon>Brachyura</taxon>
        <taxon>Eubrachyura</taxon>
        <taxon>Portunoidea</taxon>
        <taxon>Portunidae</taxon>
        <taxon>Portuninae</taxon>
        <taxon>Portunus</taxon>
    </lineage>
</organism>
<evidence type="ECO:0000313" key="3">
    <source>
        <dbReference type="Proteomes" id="UP000324222"/>
    </source>
</evidence>
<reference evidence="2 3" key="1">
    <citation type="submission" date="2019-05" db="EMBL/GenBank/DDBJ databases">
        <title>Another draft genome of Portunus trituberculatus and its Hox gene families provides insights of decapod evolution.</title>
        <authorList>
            <person name="Jeong J.-H."/>
            <person name="Song I."/>
            <person name="Kim S."/>
            <person name="Choi T."/>
            <person name="Kim D."/>
            <person name="Ryu S."/>
            <person name="Kim W."/>
        </authorList>
    </citation>
    <scope>NUCLEOTIDE SEQUENCE [LARGE SCALE GENOMIC DNA]</scope>
    <source>
        <tissue evidence="2">Muscle</tissue>
    </source>
</reference>
<protein>
    <submittedName>
        <fullName evidence="2">Uncharacterized protein</fullName>
    </submittedName>
</protein>